<reference evidence="2 3" key="1">
    <citation type="submission" date="2017-09" db="EMBL/GenBank/DDBJ databases">
        <title>Depth-based differentiation of microbial function through sediment-hosted aquifers and enrichment of novel symbionts in the deep terrestrial subsurface.</title>
        <authorList>
            <person name="Probst A.J."/>
            <person name="Ladd B."/>
            <person name="Jarett J.K."/>
            <person name="Geller-Mcgrath D.E."/>
            <person name="Sieber C.M."/>
            <person name="Emerson J.B."/>
            <person name="Anantharaman K."/>
            <person name="Thomas B.C."/>
            <person name="Malmstrom R."/>
            <person name="Stieglmeier M."/>
            <person name="Klingl A."/>
            <person name="Woyke T."/>
            <person name="Ryan C.M."/>
            <person name="Banfield J.F."/>
        </authorList>
    </citation>
    <scope>NUCLEOTIDE SEQUENCE [LARGE SCALE GENOMIC DNA]</scope>
    <source>
        <strain evidence="2">CG18_big_fil_WC_8_21_14_2_50_39_7</strain>
    </source>
</reference>
<evidence type="ECO:0000313" key="2">
    <source>
        <dbReference type="EMBL" id="PIP92379.1"/>
    </source>
</evidence>
<dbReference type="AlphaFoldDB" id="A0A2H0EEU5"/>
<evidence type="ECO:0000256" key="1">
    <source>
        <dbReference type="SAM" id="Phobius"/>
    </source>
</evidence>
<comment type="caution">
    <text evidence="2">The sequence shown here is derived from an EMBL/GenBank/DDBJ whole genome shotgun (WGS) entry which is preliminary data.</text>
</comment>
<accession>A0A2H0EEU5</accession>
<feature type="transmembrane region" description="Helical" evidence="1">
    <location>
        <begin position="21"/>
        <end position="42"/>
    </location>
</feature>
<organism evidence="2 3">
    <name type="scientific">Candidatus Wolfebacteria bacterium CG18_big_fil_WC_8_21_14_2_50_39_7</name>
    <dbReference type="NCBI Taxonomy" id="1975071"/>
    <lineage>
        <taxon>Bacteria</taxon>
        <taxon>Candidatus Wolfeibacteriota</taxon>
    </lineage>
</organism>
<sequence length="98" mass="11187">MFKKLKIFLQKIQNSDEATKKRWLIGATAISMILVIGLWLVYIQSTVKSIGNNIENQESTVGFWQIFKNGLVVVFNSVKENIKIIISEITKSRTITVE</sequence>
<dbReference type="Proteomes" id="UP000229241">
    <property type="component" value="Unassembled WGS sequence"/>
</dbReference>
<name>A0A2H0EEU5_9BACT</name>
<keyword evidence="1" id="KW-1133">Transmembrane helix</keyword>
<keyword evidence="1" id="KW-0472">Membrane</keyword>
<protein>
    <submittedName>
        <fullName evidence="2">Uncharacterized protein</fullName>
    </submittedName>
</protein>
<keyword evidence="1" id="KW-0812">Transmembrane</keyword>
<evidence type="ECO:0000313" key="3">
    <source>
        <dbReference type="Proteomes" id="UP000229241"/>
    </source>
</evidence>
<dbReference type="EMBL" id="PCTX01000007">
    <property type="protein sequence ID" value="PIP92379.1"/>
    <property type="molecule type" value="Genomic_DNA"/>
</dbReference>
<proteinExistence type="predicted"/>
<gene>
    <name evidence="2" type="ORF">COW77_00195</name>
</gene>